<comment type="caution">
    <text evidence="3">The sequence shown here is derived from an EMBL/GenBank/DDBJ whole genome shotgun (WGS) entry which is preliminary data.</text>
</comment>
<accession>A0A101II41</accession>
<dbReference type="InterPro" id="IPR036390">
    <property type="entry name" value="WH_DNA-bd_sf"/>
</dbReference>
<evidence type="ECO:0000313" key="2">
    <source>
        <dbReference type="EMBL" id="KUK44598.1"/>
    </source>
</evidence>
<dbReference type="EMBL" id="LGFT01000021">
    <property type="protein sequence ID" value="KUK44598.1"/>
    <property type="molecule type" value="Genomic_DNA"/>
</dbReference>
<organism evidence="3 4">
    <name type="scientific">Methanothrix harundinacea</name>
    <dbReference type="NCBI Taxonomy" id="301375"/>
    <lineage>
        <taxon>Archaea</taxon>
        <taxon>Methanobacteriati</taxon>
        <taxon>Methanobacteriota</taxon>
        <taxon>Stenosarchaea group</taxon>
        <taxon>Methanomicrobia</taxon>
        <taxon>Methanotrichales</taxon>
        <taxon>Methanotrichaceae</taxon>
        <taxon>Methanothrix</taxon>
    </lineage>
</organism>
<dbReference type="AlphaFoldDB" id="A0A101II41"/>
<dbReference type="Proteomes" id="UP000053961">
    <property type="component" value="Unassembled WGS sequence"/>
</dbReference>
<dbReference type="Pfam" id="PF01978">
    <property type="entry name" value="TrmB"/>
    <property type="match status" value="2"/>
</dbReference>
<dbReference type="Proteomes" id="UP000057043">
    <property type="component" value="Unassembled WGS sequence"/>
</dbReference>
<reference evidence="4 5" key="2">
    <citation type="journal article" date="2015" name="MBio">
        <title>Genome-Resolved Metagenomic Analysis Reveals Roles for Candidate Phyla and Other Microbial Community Members in Biogeochemical Transformations in Oil Reservoirs.</title>
        <authorList>
            <person name="Hu P."/>
            <person name="Tom L."/>
            <person name="Singh A."/>
            <person name="Thomas B.C."/>
            <person name="Baker B.J."/>
            <person name="Piceno Y.M."/>
            <person name="Andersen G.L."/>
            <person name="Banfield J.F."/>
        </authorList>
    </citation>
    <scope>NUCLEOTIDE SEQUENCE [LARGE SCALE GENOMIC DNA]</scope>
    <source>
        <strain evidence="2">57_489</strain>
    </source>
</reference>
<dbReference type="CDD" id="cd00090">
    <property type="entry name" value="HTH_ARSR"/>
    <property type="match status" value="1"/>
</dbReference>
<protein>
    <recommendedName>
        <fullName evidence="1">Transcription regulator TrmB N-terminal domain-containing protein</fullName>
    </recommendedName>
</protein>
<evidence type="ECO:0000259" key="1">
    <source>
        <dbReference type="Pfam" id="PF01978"/>
    </source>
</evidence>
<reference evidence="3" key="1">
    <citation type="journal article" date="2015" name="MBio">
        <title>Genome-resolved metagenomic analysis reveals roles for candidate phyla and other microbial community members in biogeochemical transformations in oil reservoirs.</title>
        <authorList>
            <person name="Hu P."/>
            <person name="Tom L."/>
            <person name="Singh A."/>
            <person name="Thomas B.C."/>
            <person name="Baker B.J."/>
            <person name="Piceno Y.M."/>
            <person name="Andersen G.L."/>
            <person name="Banfield J.F."/>
        </authorList>
    </citation>
    <scope>NUCLEOTIDE SEQUENCE [LARGE SCALE GENOMIC DNA]</scope>
    <source>
        <strain evidence="3">56_747</strain>
    </source>
</reference>
<dbReference type="InterPro" id="IPR002831">
    <property type="entry name" value="Tscrpt_reg_TrmB_N"/>
</dbReference>
<evidence type="ECO:0000313" key="5">
    <source>
        <dbReference type="Proteomes" id="UP000057043"/>
    </source>
</evidence>
<dbReference type="Gene3D" id="1.10.10.10">
    <property type="entry name" value="Winged helix-like DNA-binding domain superfamily/Winged helix DNA-binding domain"/>
    <property type="match status" value="2"/>
</dbReference>
<sequence length="285" mass="33019">MLAQSKKPLPPRDVAVAIDVEYSSIYNILYRLERKGLVDRDEFGRVLLSITPQAESFKRLYYAHQSSPLNRILTGRKLELLLNLDQNPKTADEIQEDTKIPISTIYYYLKDLMKLGIVRRITKKTPSKGTHRYIFNEILWEDLKTFLTELSKAEGIQKMPPGSILIKNYGNSILFKSIRQQDATPTSFSVYDKYGVSLFLMRTSNYYTLPKRYLSIMDVFIHSLDSADDISHRLYCIIFYIKNKQKLGGVRHPMLKDIKNVLNGKHVNGFPTHEEVMDRVSVYAI</sequence>
<gene>
    <name evidence="2" type="ORF">XD72_1050</name>
    <name evidence="3" type="ORF">XE07_1752</name>
</gene>
<dbReference type="InterPro" id="IPR011991">
    <property type="entry name" value="ArsR-like_HTH"/>
</dbReference>
<feature type="domain" description="Transcription regulator TrmB N-terminal" evidence="1">
    <location>
        <begin position="85"/>
        <end position="126"/>
    </location>
</feature>
<name>A0A101II41_9EURY</name>
<evidence type="ECO:0000313" key="4">
    <source>
        <dbReference type="Proteomes" id="UP000053961"/>
    </source>
</evidence>
<evidence type="ECO:0000313" key="3">
    <source>
        <dbReference type="EMBL" id="KUK95554.1"/>
    </source>
</evidence>
<dbReference type="SUPFAM" id="SSF46785">
    <property type="entry name" value="Winged helix' DNA-binding domain"/>
    <property type="match status" value="2"/>
</dbReference>
<dbReference type="InterPro" id="IPR036388">
    <property type="entry name" value="WH-like_DNA-bd_sf"/>
</dbReference>
<dbReference type="EMBL" id="LGHB01000032">
    <property type="protein sequence ID" value="KUK95554.1"/>
    <property type="molecule type" value="Genomic_DNA"/>
</dbReference>
<feature type="domain" description="Transcription regulator TrmB N-terminal" evidence="1">
    <location>
        <begin position="6"/>
        <end position="42"/>
    </location>
</feature>
<dbReference type="PATRIC" id="fig|301375.6.peg.957"/>
<proteinExistence type="predicted"/>